<keyword evidence="3" id="KW-0808">Transferase</keyword>
<dbReference type="InterPro" id="IPR025847">
    <property type="entry name" value="MEDS_domain"/>
</dbReference>
<protein>
    <submittedName>
        <fullName evidence="3">Sensor histidine kinase</fullName>
    </submittedName>
</protein>
<keyword evidence="3" id="KW-0418">Kinase</keyword>
<dbReference type="NCBIfam" id="NF041045">
    <property type="entry name" value="RsbA_anti_sig"/>
    <property type="match status" value="1"/>
</dbReference>
<evidence type="ECO:0000259" key="1">
    <source>
        <dbReference type="Pfam" id="PF13581"/>
    </source>
</evidence>
<gene>
    <name evidence="3" type="ORF">K1X13_06490</name>
</gene>
<dbReference type="InterPro" id="IPR047718">
    <property type="entry name" value="RsbA-like_anti_sig"/>
</dbReference>
<proteinExistence type="predicted"/>
<dbReference type="Pfam" id="PF13581">
    <property type="entry name" value="HATPase_c_2"/>
    <property type="match status" value="1"/>
</dbReference>
<dbReference type="RefSeq" id="WP_221024135.1">
    <property type="nucleotide sequence ID" value="NZ_JAIEZQ010000001.1"/>
</dbReference>
<dbReference type="GO" id="GO:0016301">
    <property type="term" value="F:kinase activity"/>
    <property type="evidence" value="ECO:0007669"/>
    <property type="project" value="UniProtKB-KW"/>
</dbReference>
<evidence type="ECO:0000313" key="3">
    <source>
        <dbReference type="EMBL" id="MBY9074462.1"/>
    </source>
</evidence>
<reference evidence="3 4" key="1">
    <citation type="submission" date="2021-08" db="EMBL/GenBank/DDBJ databases">
        <title>Nocardioides bacterium WL0053 sp. nov., isolated from the sediment.</title>
        <authorList>
            <person name="Wang L."/>
            <person name="Zhang D."/>
            <person name="Zhang A."/>
        </authorList>
    </citation>
    <scope>NUCLEOTIDE SEQUENCE [LARGE SCALE GENOMIC DNA]</scope>
    <source>
        <strain evidence="3 4">WL0053</strain>
    </source>
</reference>
<dbReference type="Proteomes" id="UP000754710">
    <property type="component" value="Unassembled WGS sequence"/>
</dbReference>
<comment type="caution">
    <text evidence="3">The sequence shown here is derived from an EMBL/GenBank/DDBJ whole genome shotgun (WGS) entry which is preliminary data.</text>
</comment>
<organism evidence="3 4">
    <name type="scientific">Nocardioides jiangsuensis</name>
    <dbReference type="NCBI Taxonomy" id="2866161"/>
    <lineage>
        <taxon>Bacteria</taxon>
        <taxon>Bacillati</taxon>
        <taxon>Actinomycetota</taxon>
        <taxon>Actinomycetes</taxon>
        <taxon>Propionibacteriales</taxon>
        <taxon>Nocardioidaceae</taxon>
        <taxon>Nocardioides</taxon>
    </lineage>
</organism>
<evidence type="ECO:0000313" key="4">
    <source>
        <dbReference type="Proteomes" id="UP000754710"/>
    </source>
</evidence>
<keyword evidence="4" id="KW-1185">Reference proteome</keyword>
<feature type="domain" description="Histidine kinase/HSP90-like ATPase" evidence="1">
    <location>
        <begin position="203"/>
        <end position="312"/>
    </location>
</feature>
<dbReference type="InterPro" id="IPR003594">
    <property type="entry name" value="HATPase_dom"/>
</dbReference>
<sequence length="315" mass="34907">MSARVHQHAALQHNAIFYDAPADLTTAAERFVREGLEAGEVVLVNSGSNPVTEALSAVYGDEKRVVFAESPVYGRPVSVIDAYKRIMDRGLAAGVPGYRAMGFIDFDNADLPWQEWLLYEAAVNRVFADYPFRTLCPYDTTQVEPGILEAIQSAHTGLVTPHGVRPNPTYLDPADLVRHEGWRTPRAAVQDDPPHLVLDRTENLTELRLELFPATLMSTVPRQKVDDFVTAVCEVTANAWRHGAPPVRLRLWTEVDTLLCTVTDQGPGIDDAFVGYARPSSTEASLGLWAARQLCDVLDFDRTRDGFEVRLVAYA</sequence>
<dbReference type="EMBL" id="JAIEZQ010000001">
    <property type="protein sequence ID" value="MBY9074462.1"/>
    <property type="molecule type" value="Genomic_DNA"/>
</dbReference>
<feature type="domain" description="MEDS" evidence="2">
    <location>
        <begin position="13"/>
        <end position="155"/>
    </location>
</feature>
<name>A0ABS7RHE3_9ACTN</name>
<dbReference type="Gene3D" id="3.30.565.10">
    <property type="entry name" value="Histidine kinase-like ATPase, C-terminal domain"/>
    <property type="match status" value="1"/>
</dbReference>
<dbReference type="SUPFAM" id="SSF55874">
    <property type="entry name" value="ATPase domain of HSP90 chaperone/DNA topoisomerase II/histidine kinase"/>
    <property type="match status" value="1"/>
</dbReference>
<dbReference type="InterPro" id="IPR036890">
    <property type="entry name" value="HATPase_C_sf"/>
</dbReference>
<accession>A0ABS7RHE3</accession>
<dbReference type="CDD" id="cd16936">
    <property type="entry name" value="HATPase_RsbW-like"/>
    <property type="match status" value="1"/>
</dbReference>
<evidence type="ECO:0000259" key="2">
    <source>
        <dbReference type="Pfam" id="PF14417"/>
    </source>
</evidence>
<dbReference type="Pfam" id="PF14417">
    <property type="entry name" value="MEDS"/>
    <property type="match status" value="1"/>
</dbReference>